<keyword evidence="3" id="KW-1185">Reference proteome</keyword>
<dbReference type="Proteomes" id="UP000325577">
    <property type="component" value="Linkage Group LG4"/>
</dbReference>
<reference evidence="2 3" key="1">
    <citation type="submission" date="2019-09" db="EMBL/GenBank/DDBJ databases">
        <title>A chromosome-level genome assembly of the Chinese tupelo Nyssa sinensis.</title>
        <authorList>
            <person name="Yang X."/>
            <person name="Kang M."/>
            <person name="Yang Y."/>
            <person name="Xiong H."/>
            <person name="Wang M."/>
            <person name="Zhang Z."/>
            <person name="Wang Z."/>
            <person name="Wu H."/>
            <person name="Ma T."/>
            <person name="Liu J."/>
            <person name="Xi Z."/>
        </authorList>
    </citation>
    <scope>NUCLEOTIDE SEQUENCE [LARGE SCALE GENOMIC DNA]</scope>
    <source>
        <strain evidence="2">J267</strain>
        <tissue evidence="2">Leaf</tissue>
    </source>
</reference>
<gene>
    <name evidence="2" type="ORF">F0562_009979</name>
</gene>
<evidence type="ECO:0008006" key="4">
    <source>
        <dbReference type="Google" id="ProtNLM"/>
    </source>
</evidence>
<dbReference type="EMBL" id="CM018047">
    <property type="protein sequence ID" value="KAA8523556.1"/>
    <property type="molecule type" value="Genomic_DNA"/>
</dbReference>
<feature type="region of interest" description="Disordered" evidence="1">
    <location>
        <begin position="125"/>
        <end position="157"/>
    </location>
</feature>
<evidence type="ECO:0000313" key="3">
    <source>
        <dbReference type="Proteomes" id="UP000325577"/>
    </source>
</evidence>
<protein>
    <recommendedName>
        <fullName evidence="4">DUF4408 domain-containing protein</fullName>
    </recommendedName>
</protein>
<dbReference type="PANTHER" id="PTHR34947">
    <property type="entry name" value="TRANSMEMBRANE PROTEIN"/>
    <property type="match status" value="1"/>
</dbReference>
<dbReference type="AlphaFoldDB" id="A0A5J5A0F2"/>
<evidence type="ECO:0000313" key="2">
    <source>
        <dbReference type="EMBL" id="KAA8523556.1"/>
    </source>
</evidence>
<evidence type="ECO:0000256" key="1">
    <source>
        <dbReference type="SAM" id="MobiDB-lite"/>
    </source>
</evidence>
<feature type="region of interest" description="Disordered" evidence="1">
    <location>
        <begin position="51"/>
        <end position="72"/>
    </location>
</feature>
<name>A0A5J5A0F2_9ASTE</name>
<dbReference type="OrthoDB" id="1727102at2759"/>
<organism evidence="2 3">
    <name type="scientific">Nyssa sinensis</name>
    <dbReference type="NCBI Taxonomy" id="561372"/>
    <lineage>
        <taxon>Eukaryota</taxon>
        <taxon>Viridiplantae</taxon>
        <taxon>Streptophyta</taxon>
        <taxon>Embryophyta</taxon>
        <taxon>Tracheophyta</taxon>
        <taxon>Spermatophyta</taxon>
        <taxon>Magnoliopsida</taxon>
        <taxon>eudicotyledons</taxon>
        <taxon>Gunneridae</taxon>
        <taxon>Pentapetalae</taxon>
        <taxon>asterids</taxon>
        <taxon>Cornales</taxon>
        <taxon>Nyssaceae</taxon>
        <taxon>Nyssa</taxon>
    </lineage>
</organism>
<proteinExistence type="predicted"/>
<sequence length="197" mass="22416">MDQTEHQNLQSSDQFLKKILSHTMDKNCIFLLCNGILMILAKTSGFIRSSSATDLDDQSVNKKNGGGLQLSPEMNDSLLQKKVLVETTENVVVEEEREDEYSIEEKTENTNLMVEDHEEQEAGNGLLINTGGEGREEETGTSVTEVEEISEKDLDSDFQEEEEGLFSAEELNKKFDDFIRRMKQEMRIEAQQQLIMV</sequence>
<accession>A0A5J5A0F2</accession>
<dbReference type="PANTHER" id="PTHR34947:SF2">
    <property type="entry name" value="TRANSMEMBRANE PROTEIN"/>
    <property type="match status" value="1"/>
</dbReference>